<comment type="caution">
    <text evidence="1">The sequence shown here is derived from an EMBL/GenBank/DDBJ whole genome shotgun (WGS) entry which is preliminary data.</text>
</comment>
<dbReference type="Proteomes" id="UP001153954">
    <property type="component" value="Unassembled WGS sequence"/>
</dbReference>
<dbReference type="AlphaFoldDB" id="A0AAU9UVQ8"/>
<evidence type="ECO:0000313" key="1">
    <source>
        <dbReference type="EMBL" id="CAH2102030.1"/>
    </source>
</evidence>
<organism evidence="1 2">
    <name type="scientific">Euphydryas editha</name>
    <name type="common">Edith's checkerspot</name>
    <dbReference type="NCBI Taxonomy" id="104508"/>
    <lineage>
        <taxon>Eukaryota</taxon>
        <taxon>Metazoa</taxon>
        <taxon>Ecdysozoa</taxon>
        <taxon>Arthropoda</taxon>
        <taxon>Hexapoda</taxon>
        <taxon>Insecta</taxon>
        <taxon>Pterygota</taxon>
        <taxon>Neoptera</taxon>
        <taxon>Endopterygota</taxon>
        <taxon>Lepidoptera</taxon>
        <taxon>Glossata</taxon>
        <taxon>Ditrysia</taxon>
        <taxon>Papilionoidea</taxon>
        <taxon>Nymphalidae</taxon>
        <taxon>Nymphalinae</taxon>
        <taxon>Euphydryas</taxon>
    </lineage>
</organism>
<sequence length="189" mass="22852">MKSSNIRFEKDIRKKPVIIHKEEYYELYRLHGETKKLGEDWNTLDIKSLEEYYKKVEGMRDIKRIVLKKHVVTKKRGRRMETITKYLINTYKNFRNETDEERKAFCLLKRGKQHPTELLNKNNIKVLTAAKKQDVNNLMKKQFGDDWSLNEEFRWYKDLVHNETHPEQESDHEDFACDCNEEEANNILV</sequence>
<proteinExistence type="predicted"/>
<reference evidence="1" key="1">
    <citation type="submission" date="2022-03" db="EMBL/GenBank/DDBJ databases">
        <authorList>
            <person name="Tunstrom K."/>
        </authorList>
    </citation>
    <scope>NUCLEOTIDE SEQUENCE</scope>
</reference>
<name>A0AAU9UVQ8_EUPED</name>
<keyword evidence="2" id="KW-1185">Reference proteome</keyword>
<accession>A0AAU9UVQ8</accession>
<protein>
    <submittedName>
        <fullName evidence="1">Uncharacterized protein</fullName>
    </submittedName>
</protein>
<gene>
    <name evidence="1" type="ORF">EEDITHA_LOCUS16721</name>
</gene>
<evidence type="ECO:0000313" key="2">
    <source>
        <dbReference type="Proteomes" id="UP001153954"/>
    </source>
</evidence>
<dbReference type="EMBL" id="CAKOGL010000025">
    <property type="protein sequence ID" value="CAH2102030.1"/>
    <property type="molecule type" value="Genomic_DNA"/>
</dbReference>